<feature type="compositionally biased region" description="Low complexity" evidence="1">
    <location>
        <begin position="234"/>
        <end position="246"/>
    </location>
</feature>
<feature type="region of interest" description="Disordered" evidence="1">
    <location>
        <begin position="1"/>
        <end position="75"/>
    </location>
</feature>
<dbReference type="AlphaFoldDB" id="A0A1D6MHN1"/>
<accession>A0A1D6MHN1</accession>
<feature type="compositionally biased region" description="Polar residues" evidence="1">
    <location>
        <begin position="53"/>
        <end position="68"/>
    </location>
</feature>
<dbReference type="EMBL" id="CM007649">
    <property type="protein sequence ID" value="ONM28945.1"/>
    <property type="molecule type" value="Genomic_DNA"/>
</dbReference>
<dbReference type="PANTHER" id="PTHR33673:SF36">
    <property type="entry name" value="MYB-LIKE PROTEIN Q"/>
    <property type="match status" value="1"/>
</dbReference>
<dbReference type="PANTHER" id="PTHR33673">
    <property type="entry name" value="SUPPRESSOR SRP40-LIKE PROTEIN"/>
    <property type="match status" value="1"/>
</dbReference>
<evidence type="ECO:0000256" key="1">
    <source>
        <dbReference type="SAM" id="MobiDB-lite"/>
    </source>
</evidence>
<evidence type="ECO:0000313" key="2">
    <source>
        <dbReference type="EMBL" id="ONM28945.1"/>
    </source>
</evidence>
<sequence>MTKDVQAAPAVHSAEAKPDDWVTWPDPPPPAVDDSFASSDGRGAARPEAPKVQTVSPTSLGAAGSNNGYDPGRIPASVFQHRTSVSQADWSMASNESLFSIQGASDLYPGSRSHFDFFYDEAMAEADSRLPSLAEGAEPGDAPESKEFAAAPRSAEPAASTGCGNDAKRAAVFRSHESGSGSSSSNFSFAFPINHLHADWRRRRRGRRTSSTPRCTSRWRRSANSRRRRRRRSSSSSSPPCRPSWR</sequence>
<reference evidence="2" key="1">
    <citation type="submission" date="2015-12" db="EMBL/GenBank/DDBJ databases">
        <title>Update maize B73 reference genome by single molecule sequencing technologies.</title>
        <authorList>
            <consortium name="Maize Genome Sequencing Project"/>
            <person name="Ware D."/>
        </authorList>
    </citation>
    <scope>NUCLEOTIDE SEQUENCE [LARGE SCALE GENOMIC DNA]</scope>
    <source>
        <tissue evidence="2">Seedling</tissue>
    </source>
</reference>
<feature type="region of interest" description="Disordered" evidence="1">
    <location>
        <begin position="133"/>
        <end position="165"/>
    </location>
</feature>
<feature type="compositionally biased region" description="Low complexity" evidence="1">
    <location>
        <begin position="149"/>
        <end position="160"/>
    </location>
</feature>
<protein>
    <submittedName>
        <fullName evidence="2">Uncharacterized protein</fullName>
    </submittedName>
</protein>
<name>A0A1D6MHN1_MAIZE</name>
<dbReference type="ExpressionAtlas" id="A0A1D6MHN1">
    <property type="expression patterns" value="baseline"/>
</dbReference>
<proteinExistence type="predicted"/>
<organism evidence="2">
    <name type="scientific">Zea mays</name>
    <name type="common">Maize</name>
    <dbReference type="NCBI Taxonomy" id="4577"/>
    <lineage>
        <taxon>Eukaryota</taxon>
        <taxon>Viridiplantae</taxon>
        <taxon>Streptophyta</taxon>
        <taxon>Embryophyta</taxon>
        <taxon>Tracheophyta</taxon>
        <taxon>Spermatophyta</taxon>
        <taxon>Magnoliopsida</taxon>
        <taxon>Liliopsida</taxon>
        <taxon>Poales</taxon>
        <taxon>Poaceae</taxon>
        <taxon>PACMAD clade</taxon>
        <taxon>Panicoideae</taxon>
        <taxon>Andropogonodae</taxon>
        <taxon>Andropogoneae</taxon>
        <taxon>Tripsacinae</taxon>
        <taxon>Zea</taxon>
    </lineage>
</organism>
<gene>
    <name evidence="2" type="ORF">ZEAMMB73_Zm00001d039480</name>
</gene>
<feature type="compositionally biased region" description="Basic residues" evidence="1">
    <location>
        <begin position="217"/>
        <end position="233"/>
    </location>
</feature>
<feature type="region of interest" description="Disordered" evidence="1">
    <location>
        <begin position="200"/>
        <end position="246"/>
    </location>
</feature>